<evidence type="ECO:0000256" key="5">
    <source>
        <dbReference type="ARBA" id="ARBA00023004"/>
    </source>
</evidence>
<keyword evidence="6" id="KW-0503">Monooxygenase</keyword>
<reference evidence="7 8" key="1">
    <citation type="submission" date="2020-08" db="EMBL/GenBank/DDBJ databases">
        <title>Sequencing the genomes of 1000 actinobacteria strains.</title>
        <authorList>
            <person name="Klenk H.-P."/>
        </authorList>
    </citation>
    <scope>NUCLEOTIDE SEQUENCE [LARGE SCALE GENOMIC DNA]</scope>
    <source>
        <strain evidence="7 8">DSM 45362</strain>
    </source>
</reference>
<evidence type="ECO:0000256" key="3">
    <source>
        <dbReference type="ARBA" id="ARBA00022723"/>
    </source>
</evidence>
<accession>A0A841C4N5</accession>
<dbReference type="GO" id="GO:0017000">
    <property type="term" value="P:antibiotic biosynthetic process"/>
    <property type="evidence" value="ECO:0007669"/>
    <property type="project" value="UniProtKB-ARBA"/>
</dbReference>
<dbReference type="GO" id="GO:0005506">
    <property type="term" value="F:iron ion binding"/>
    <property type="evidence" value="ECO:0007669"/>
    <property type="project" value="InterPro"/>
</dbReference>
<dbReference type="GO" id="GO:0004497">
    <property type="term" value="F:monooxygenase activity"/>
    <property type="evidence" value="ECO:0007669"/>
    <property type="project" value="UniProtKB-KW"/>
</dbReference>
<dbReference type="PRINTS" id="PR00385">
    <property type="entry name" value="P450"/>
</dbReference>
<evidence type="ECO:0000256" key="2">
    <source>
        <dbReference type="ARBA" id="ARBA00022617"/>
    </source>
</evidence>
<dbReference type="RefSeq" id="WP_312875537.1">
    <property type="nucleotide sequence ID" value="NZ_JACHMN010000003.1"/>
</dbReference>
<name>A0A841C4N5_9ACTN</name>
<dbReference type="Pfam" id="PF00067">
    <property type="entry name" value="p450"/>
    <property type="match status" value="1"/>
</dbReference>
<proteinExistence type="inferred from homology"/>
<dbReference type="PANTHER" id="PTHR46696">
    <property type="entry name" value="P450, PUTATIVE (EUROFUNG)-RELATED"/>
    <property type="match status" value="1"/>
</dbReference>
<dbReference type="Proteomes" id="UP000587527">
    <property type="component" value="Unassembled WGS sequence"/>
</dbReference>
<dbReference type="Gene3D" id="1.10.630.10">
    <property type="entry name" value="Cytochrome P450"/>
    <property type="match status" value="1"/>
</dbReference>
<keyword evidence="4" id="KW-0560">Oxidoreductase</keyword>
<evidence type="ECO:0000256" key="1">
    <source>
        <dbReference type="ARBA" id="ARBA00010617"/>
    </source>
</evidence>
<dbReference type="GO" id="GO:0016705">
    <property type="term" value="F:oxidoreductase activity, acting on paired donors, with incorporation or reduction of molecular oxygen"/>
    <property type="evidence" value="ECO:0007669"/>
    <property type="project" value="InterPro"/>
</dbReference>
<comment type="caution">
    <text evidence="7">The sequence shown here is derived from an EMBL/GenBank/DDBJ whole genome shotgun (WGS) entry which is preliminary data.</text>
</comment>
<dbReference type="InterPro" id="IPR002397">
    <property type="entry name" value="Cyt_P450_B"/>
</dbReference>
<keyword evidence="3" id="KW-0479">Metal-binding</keyword>
<evidence type="ECO:0000256" key="4">
    <source>
        <dbReference type="ARBA" id="ARBA00023002"/>
    </source>
</evidence>
<dbReference type="FunFam" id="1.10.630.10:FF:000018">
    <property type="entry name" value="Cytochrome P450 monooxygenase"/>
    <property type="match status" value="1"/>
</dbReference>
<comment type="similarity">
    <text evidence="1">Belongs to the cytochrome P450 family.</text>
</comment>
<sequence>MLETVRRYPFGEPDRMLLDPAYARLQRDEPLARVRMPYGDLALLATRHADVRAVLADARFSRAFGRDEPRTVEQLTDGGIFSLDPPEHTRIRGLVVKAFTVRRVEQLRERTEQLADRLVDEMIAHGGPLDLVEHFALPFPVTVMCELLGVPVADRKRFGTWASVIVATTSLSPEKIVEYRARLGIYMGRLIDRRRREPTDADLLGALVQARDDDDRLTEDELLHLSATLLSVGFETTSAEIPNFMYLLLTRPDLLHRLRAEPELLPTAVEELLRYSPIAAFAMFPRYAREDVELPGGPVRAGEPVLVHTAAANRDPRVFTDPDEIDLARSPNPHLALGHGVHHCLGGPLARMELRTMLATLIRRLPNLRLAVTAEEIPWKTGQLIRGPQSLPVTW</sequence>
<dbReference type="InterPro" id="IPR001128">
    <property type="entry name" value="Cyt_P450"/>
</dbReference>
<dbReference type="SUPFAM" id="SSF48264">
    <property type="entry name" value="Cytochrome P450"/>
    <property type="match status" value="1"/>
</dbReference>
<dbReference type="PANTHER" id="PTHR46696:SF1">
    <property type="entry name" value="CYTOCHROME P450 YJIB-RELATED"/>
    <property type="match status" value="1"/>
</dbReference>
<keyword evidence="2" id="KW-0349">Heme</keyword>
<dbReference type="PRINTS" id="PR00359">
    <property type="entry name" value="BP450"/>
</dbReference>
<keyword evidence="8" id="KW-1185">Reference proteome</keyword>
<dbReference type="EMBL" id="JACHMN010000003">
    <property type="protein sequence ID" value="MBB5874103.1"/>
    <property type="molecule type" value="Genomic_DNA"/>
</dbReference>
<dbReference type="AlphaFoldDB" id="A0A841C4N5"/>
<protein>
    <submittedName>
        <fullName evidence="7">Cytochrome P450</fullName>
    </submittedName>
</protein>
<keyword evidence="5" id="KW-0408">Iron</keyword>
<dbReference type="CDD" id="cd11031">
    <property type="entry name" value="Cyp158A-like"/>
    <property type="match status" value="1"/>
</dbReference>
<evidence type="ECO:0000256" key="6">
    <source>
        <dbReference type="ARBA" id="ARBA00023033"/>
    </source>
</evidence>
<dbReference type="InterPro" id="IPR036396">
    <property type="entry name" value="Cyt_P450_sf"/>
</dbReference>
<organism evidence="7 8">
    <name type="scientific">Allocatelliglobosispora scoriae</name>
    <dbReference type="NCBI Taxonomy" id="643052"/>
    <lineage>
        <taxon>Bacteria</taxon>
        <taxon>Bacillati</taxon>
        <taxon>Actinomycetota</taxon>
        <taxon>Actinomycetes</taxon>
        <taxon>Micromonosporales</taxon>
        <taxon>Micromonosporaceae</taxon>
        <taxon>Allocatelliglobosispora</taxon>
    </lineage>
</organism>
<evidence type="ECO:0000313" key="8">
    <source>
        <dbReference type="Proteomes" id="UP000587527"/>
    </source>
</evidence>
<gene>
    <name evidence="7" type="ORF">F4553_007537</name>
</gene>
<dbReference type="GO" id="GO:0020037">
    <property type="term" value="F:heme binding"/>
    <property type="evidence" value="ECO:0007669"/>
    <property type="project" value="InterPro"/>
</dbReference>
<evidence type="ECO:0000313" key="7">
    <source>
        <dbReference type="EMBL" id="MBB5874103.1"/>
    </source>
</evidence>